<dbReference type="InterPro" id="IPR019657">
    <property type="entry name" value="ComFB"/>
</dbReference>
<feature type="region of interest" description="Disordered" evidence="1">
    <location>
        <begin position="1"/>
        <end position="59"/>
    </location>
</feature>
<keyword evidence="3" id="KW-1185">Reference proteome</keyword>
<dbReference type="Proteomes" id="UP000664545">
    <property type="component" value="Unassembled WGS sequence"/>
</dbReference>
<evidence type="ECO:0000313" key="3">
    <source>
        <dbReference type="Proteomes" id="UP000664545"/>
    </source>
</evidence>
<accession>A0A939D967</accession>
<dbReference type="Pfam" id="PF10719">
    <property type="entry name" value="ComFB"/>
    <property type="match status" value="1"/>
</dbReference>
<evidence type="ECO:0000256" key="1">
    <source>
        <dbReference type="SAM" id="MobiDB-lite"/>
    </source>
</evidence>
<evidence type="ECO:0000313" key="2">
    <source>
        <dbReference type="EMBL" id="MBN7773719.1"/>
    </source>
</evidence>
<gene>
    <name evidence="2" type="ORF">JYB65_10130</name>
</gene>
<protein>
    <submittedName>
        <fullName evidence="2">Late competence development ComFB family protein</fullName>
    </submittedName>
</protein>
<dbReference type="EMBL" id="JAFJZZ010000004">
    <property type="protein sequence ID" value="MBN7773719.1"/>
    <property type="molecule type" value="Genomic_DNA"/>
</dbReference>
<name>A0A939D967_CLOAM</name>
<sequence length="245" mass="27366">MPKKSNKTAHVLSLLTNGSGELNDSTSHEKGDNHLASIPSTEEKSASPSTVVVEIQGEPKDDLLSDLVKQELEQELIKQEQLTSLQNQEMSPVEEDAEIELTEESLTESDEIKIEEIVSEKFVLEEFDEEENPEMPTKLNMINDYEPSCANDSKILHNLAEDVIRAKVPDVMKSFNMCTCQNCTYDVMAFALNHVAPLYTVTDKGHLYQKLSSYETQYGADLTSAITKACIRVKINPNHVNSNSD</sequence>
<feature type="compositionally biased region" description="Polar residues" evidence="1">
    <location>
        <begin position="14"/>
        <end position="25"/>
    </location>
</feature>
<comment type="caution">
    <text evidence="2">The sequence shown here is derived from an EMBL/GenBank/DDBJ whole genome shotgun (WGS) entry which is preliminary data.</text>
</comment>
<organism evidence="2 3">
    <name type="scientific">Clostridium aminobutyricum</name>
    <dbReference type="NCBI Taxonomy" id="33953"/>
    <lineage>
        <taxon>Bacteria</taxon>
        <taxon>Bacillati</taxon>
        <taxon>Bacillota</taxon>
        <taxon>Clostridia</taxon>
        <taxon>Eubacteriales</taxon>
        <taxon>Clostridiaceae</taxon>
        <taxon>Clostridium</taxon>
    </lineage>
</organism>
<dbReference type="RefSeq" id="WP_206582557.1">
    <property type="nucleotide sequence ID" value="NZ_JAFJZZ010000004.1"/>
</dbReference>
<proteinExistence type="predicted"/>
<dbReference type="AlphaFoldDB" id="A0A939D967"/>
<reference evidence="2" key="1">
    <citation type="submission" date="2021-02" db="EMBL/GenBank/DDBJ databases">
        <title>Abyssanaerobacter marinus gen.nov., sp., nov, anaerobic bacterium isolated from the Onnuri vent field of Indian Ocean and suggestion of Mogibacteriaceae fam. nov., and proposal of reclassification of ambiguous this family's genus member.</title>
        <authorList>
            <person name="Kim Y.J."/>
            <person name="Yang J.-A."/>
        </authorList>
    </citation>
    <scope>NUCLEOTIDE SEQUENCE</scope>
    <source>
        <strain evidence="2">DSM 2634</strain>
    </source>
</reference>